<sequence>MKKESEQEEQRKVKETFNQTTHKEKPENQNQTHNVVREGIGPQNQRK</sequence>
<dbReference type="Proteomes" id="UP000515703">
    <property type="component" value="Chromosome"/>
</dbReference>
<gene>
    <name evidence="2" type="ORF">bsdcttw_13550</name>
</gene>
<name>A0A7I8DLX1_9FIRM</name>
<feature type="region of interest" description="Disordered" evidence="1">
    <location>
        <begin position="1"/>
        <end position="47"/>
    </location>
</feature>
<dbReference type="KEGG" id="acht:bsdcttw_13550"/>
<feature type="compositionally biased region" description="Basic and acidic residues" evidence="1">
    <location>
        <begin position="1"/>
        <end position="27"/>
    </location>
</feature>
<accession>A0A7I8DLX1</accession>
<dbReference type="RefSeq" id="WP_185258653.1">
    <property type="nucleotide sequence ID" value="NZ_AP023368.1"/>
</dbReference>
<evidence type="ECO:0000313" key="3">
    <source>
        <dbReference type="Proteomes" id="UP000515703"/>
    </source>
</evidence>
<dbReference type="AlphaFoldDB" id="A0A7I8DLX1"/>
<reference evidence="2 3" key="2">
    <citation type="submission" date="2020-08" db="EMBL/GenBank/DDBJ databases">
        <authorList>
            <person name="Ueki A."/>
            <person name="Tonouchi A."/>
        </authorList>
    </citation>
    <scope>NUCLEOTIDE SEQUENCE [LARGE SCALE GENOMIC DNA]</scope>
    <source>
        <strain evidence="2 3">CTTW</strain>
    </source>
</reference>
<protein>
    <submittedName>
        <fullName evidence="2">Uncharacterized protein</fullName>
    </submittedName>
</protein>
<dbReference type="EMBL" id="AP023368">
    <property type="protein sequence ID" value="BCJ98314.1"/>
    <property type="molecule type" value="Genomic_DNA"/>
</dbReference>
<reference evidence="2 3" key="1">
    <citation type="submission" date="2020-08" db="EMBL/GenBank/DDBJ databases">
        <title>Draft genome sequencing of an Anaerocolumna strain isolated from anoxic soil subjected to BSD treatment.</title>
        <authorList>
            <person name="Uek A."/>
            <person name="Tonouchi A."/>
        </authorList>
    </citation>
    <scope>NUCLEOTIDE SEQUENCE [LARGE SCALE GENOMIC DNA]</scope>
    <source>
        <strain evidence="2 3">CTTW</strain>
    </source>
</reference>
<keyword evidence="3" id="KW-1185">Reference proteome</keyword>
<evidence type="ECO:0000256" key="1">
    <source>
        <dbReference type="SAM" id="MobiDB-lite"/>
    </source>
</evidence>
<organism evidence="2 3">
    <name type="scientific">Anaerocolumna chitinilytica</name>
    <dbReference type="NCBI Taxonomy" id="1727145"/>
    <lineage>
        <taxon>Bacteria</taxon>
        <taxon>Bacillati</taxon>
        <taxon>Bacillota</taxon>
        <taxon>Clostridia</taxon>
        <taxon>Lachnospirales</taxon>
        <taxon>Lachnospiraceae</taxon>
        <taxon>Anaerocolumna</taxon>
    </lineage>
</organism>
<proteinExistence type="predicted"/>
<evidence type="ECO:0000313" key="2">
    <source>
        <dbReference type="EMBL" id="BCJ98314.1"/>
    </source>
</evidence>